<dbReference type="InterPro" id="IPR029021">
    <property type="entry name" value="Prot-tyrosine_phosphatase-like"/>
</dbReference>
<sequence>MDSESADSSSQPQTKASDVETSAAVDTDVKQPANTNEKSFNGQQCGTSCQSLSTEYNENVVVVHCKAGMGRTGLMICSLVLFLKFYPTAEEVIDYFNQKRCIDGKALVLPSQIRYVKCFEHMVTCFHRENHPGRASSFTSVLIGLCPPLPFLITVDSDNALQFQPEDFWIKAPKKGIVIFALSREPGLAEVAGDFQIISMTTKAIFTGLQHFSFRYF</sequence>
<gene>
    <name evidence="3" type="ORF">V6N11_078294</name>
</gene>
<dbReference type="Gene3D" id="3.90.190.10">
    <property type="entry name" value="Protein tyrosine phosphatase superfamily"/>
    <property type="match status" value="1"/>
</dbReference>
<feature type="compositionally biased region" description="Polar residues" evidence="1">
    <location>
        <begin position="1"/>
        <end position="20"/>
    </location>
</feature>
<feature type="region of interest" description="Disordered" evidence="1">
    <location>
        <begin position="1"/>
        <end position="44"/>
    </location>
</feature>
<dbReference type="PANTHER" id="PTHR12305:SF87">
    <property type="entry name" value="PHOSPHATIDYLINOSITOL 3,4,5-TRISPHOSPHATE 3-PHOSPHATASE AND PROTEIN-TYROSINE-PHOSPHATASE PTEN2B"/>
    <property type="match status" value="1"/>
</dbReference>
<dbReference type="PROSITE" id="PS00383">
    <property type="entry name" value="TYR_PHOSPHATASE_1"/>
    <property type="match status" value="1"/>
</dbReference>
<feature type="domain" description="Tyrosine specific protein phosphatases" evidence="2">
    <location>
        <begin position="61"/>
        <end position="100"/>
    </location>
</feature>
<proteinExistence type="predicted"/>
<organism evidence="3 4">
    <name type="scientific">Hibiscus sabdariffa</name>
    <name type="common">roselle</name>
    <dbReference type="NCBI Taxonomy" id="183260"/>
    <lineage>
        <taxon>Eukaryota</taxon>
        <taxon>Viridiplantae</taxon>
        <taxon>Streptophyta</taxon>
        <taxon>Embryophyta</taxon>
        <taxon>Tracheophyta</taxon>
        <taxon>Spermatophyta</taxon>
        <taxon>Magnoliopsida</taxon>
        <taxon>eudicotyledons</taxon>
        <taxon>Gunneridae</taxon>
        <taxon>Pentapetalae</taxon>
        <taxon>rosids</taxon>
        <taxon>malvids</taxon>
        <taxon>Malvales</taxon>
        <taxon>Malvaceae</taxon>
        <taxon>Malvoideae</taxon>
        <taxon>Hibiscus</taxon>
    </lineage>
</organism>
<keyword evidence="4" id="KW-1185">Reference proteome</keyword>
<feature type="compositionally biased region" description="Polar residues" evidence="1">
    <location>
        <begin position="32"/>
        <end position="44"/>
    </location>
</feature>
<evidence type="ECO:0000313" key="3">
    <source>
        <dbReference type="EMBL" id="KAK9036287.1"/>
    </source>
</evidence>
<dbReference type="PROSITE" id="PS50056">
    <property type="entry name" value="TYR_PHOSPHATASE_2"/>
    <property type="match status" value="1"/>
</dbReference>
<dbReference type="InterPro" id="IPR055183">
    <property type="entry name" value="PTEN2A/B_C2"/>
</dbReference>
<evidence type="ECO:0000259" key="2">
    <source>
        <dbReference type="PROSITE" id="PS50056"/>
    </source>
</evidence>
<dbReference type="EMBL" id="JBBPBN010000006">
    <property type="protein sequence ID" value="KAK9036287.1"/>
    <property type="molecule type" value="Genomic_DNA"/>
</dbReference>
<dbReference type="InterPro" id="IPR051281">
    <property type="entry name" value="Dual-spec_lipid-protein_phosph"/>
</dbReference>
<protein>
    <recommendedName>
        <fullName evidence="2">Tyrosine specific protein phosphatases domain-containing protein</fullName>
    </recommendedName>
</protein>
<dbReference type="Pfam" id="PF22918">
    <property type="entry name" value="PTEN2_C2"/>
    <property type="match status" value="1"/>
</dbReference>
<dbReference type="Proteomes" id="UP001396334">
    <property type="component" value="Unassembled WGS sequence"/>
</dbReference>
<accession>A0ABR2TFX8</accession>
<dbReference type="InterPro" id="IPR016130">
    <property type="entry name" value="Tyr_Pase_AS"/>
</dbReference>
<name>A0ABR2TFX8_9ROSI</name>
<evidence type="ECO:0000256" key="1">
    <source>
        <dbReference type="SAM" id="MobiDB-lite"/>
    </source>
</evidence>
<dbReference type="PANTHER" id="PTHR12305">
    <property type="entry name" value="PHOSPHATASE WITH HOMOLOGY TO TENSIN"/>
    <property type="match status" value="1"/>
</dbReference>
<dbReference type="InterPro" id="IPR000387">
    <property type="entry name" value="Tyr_Pase_dom"/>
</dbReference>
<evidence type="ECO:0000313" key="4">
    <source>
        <dbReference type="Proteomes" id="UP001396334"/>
    </source>
</evidence>
<comment type="caution">
    <text evidence="3">The sequence shown here is derived from an EMBL/GenBank/DDBJ whole genome shotgun (WGS) entry which is preliminary data.</text>
</comment>
<reference evidence="3 4" key="1">
    <citation type="journal article" date="2024" name="G3 (Bethesda)">
        <title>Genome assembly of Hibiscus sabdariffa L. provides insights into metabolisms of medicinal natural products.</title>
        <authorList>
            <person name="Kim T."/>
        </authorList>
    </citation>
    <scope>NUCLEOTIDE SEQUENCE [LARGE SCALE GENOMIC DNA]</scope>
    <source>
        <strain evidence="3">TK-2024</strain>
        <tissue evidence="3">Old leaves</tissue>
    </source>
</reference>
<dbReference type="SUPFAM" id="SSF52799">
    <property type="entry name" value="(Phosphotyrosine protein) phosphatases II"/>
    <property type="match status" value="1"/>
</dbReference>